<keyword evidence="10" id="KW-0325">Glycoprotein</keyword>
<accession>A0A2G2Y6I0</accession>
<proteinExistence type="inferred from homology"/>
<sequence>MGSSKLVFSMLYSFLCQLAFSSSSSHFCPKDQSLALLQFKHMFTINPNASDYCYNSRTLSWNKSTDCCTWNEVHCEETTRQVIELDLYCNRLQGKFHSNSSLFHLSNLKLLVLSFNNFSCTHVRIGHLCLYPVHAGPSHGSLISPKFGELSSLTHLDLSVSGFTGPIPAEISHLSKLYILRIWTPDPYGLRLKPYNFELLLKNLTQLRELEFNSLRGVLAERVFHLSNLEYLHLPYNSLTGPIPSNVSGLQNLQSLYLSSNYLNGTIPSWIFSLPSLMHLDLSNNSSSGKIQEFKFNNTLVLQDLQVLILSQNNFIGQIASTVCNLKTLFLLDLGSNHLNGTIPQCLGEMSGLQIIKLHGNKLQGKVPPSLINCKYLELKNFQAMKIIGENSGTREYIAVDYSGYYANSLIVTTKGWDREFFYVLKTKIIINFSRNRFEGYLPSITGDLVGLRTLNLSHNGLEGIIAASLQHLSVLESLDLSSNKIGGEIPQQLVSLTSLAVLNFLTIILLDAFLKKSNLICLRTVHTKGMMVYVDCHSQKIVVAIMGYRKRQL</sequence>
<dbReference type="FunFam" id="3.80.10.10:FF:000041">
    <property type="entry name" value="LRR receptor-like serine/threonine-protein kinase ERECTA"/>
    <property type="match status" value="2"/>
</dbReference>
<comment type="similarity">
    <text evidence="2">Belongs to the RLP family.</text>
</comment>
<evidence type="ECO:0000259" key="12">
    <source>
        <dbReference type="Pfam" id="PF08263"/>
    </source>
</evidence>
<protein>
    <recommendedName>
        <fullName evidence="12">Leucine-rich repeat-containing N-terminal plant-type domain-containing protein</fullName>
    </recommendedName>
</protein>
<name>A0A2G2Y6I0_CAPAN</name>
<evidence type="ECO:0000256" key="4">
    <source>
        <dbReference type="ARBA" id="ARBA00022614"/>
    </source>
</evidence>
<dbReference type="Pfam" id="PF08263">
    <property type="entry name" value="LRRNT_2"/>
    <property type="match status" value="1"/>
</dbReference>
<comment type="subcellular location">
    <subcellularLocation>
        <location evidence="1">Cell membrane</location>
        <topology evidence="1">Single-pass type I membrane protein</topology>
    </subcellularLocation>
</comment>
<dbReference type="PANTHER" id="PTHR48061:SF10">
    <property type="entry name" value="LEUCINE-RICH REPEAT-CONTAINING N-TERMINAL PLANT-TYPE DOMAIN-CONTAINING PROTEIN"/>
    <property type="match status" value="1"/>
</dbReference>
<dbReference type="GO" id="GO:0050832">
    <property type="term" value="P:defense response to fungus"/>
    <property type="evidence" value="ECO:0007669"/>
    <property type="project" value="UniProtKB-ARBA"/>
</dbReference>
<evidence type="ECO:0000256" key="6">
    <source>
        <dbReference type="ARBA" id="ARBA00022729"/>
    </source>
</evidence>
<keyword evidence="7" id="KW-0677">Repeat</keyword>
<evidence type="ECO:0000256" key="2">
    <source>
        <dbReference type="ARBA" id="ARBA00009592"/>
    </source>
</evidence>
<keyword evidence="9" id="KW-0472">Membrane</keyword>
<keyword evidence="3" id="KW-1003">Cell membrane</keyword>
<evidence type="ECO:0000256" key="7">
    <source>
        <dbReference type="ARBA" id="ARBA00022737"/>
    </source>
</evidence>
<gene>
    <name evidence="13" type="ORF">T459_29769</name>
</gene>
<evidence type="ECO:0000256" key="8">
    <source>
        <dbReference type="ARBA" id="ARBA00022989"/>
    </source>
</evidence>
<dbReference type="Gene3D" id="3.80.10.10">
    <property type="entry name" value="Ribonuclease Inhibitor"/>
    <property type="match status" value="4"/>
</dbReference>
<dbReference type="Pfam" id="PF00560">
    <property type="entry name" value="LRR_1"/>
    <property type="match status" value="1"/>
</dbReference>
<evidence type="ECO:0000313" key="14">
    <source>
        <dbReference type="Proteomes" id="UP000222542"/>
    </source>
</evidence>
<dbReference type="STRING" id="4072.A0A2G2Y6I0"/>
<dbReference type="InterPro" id="IPR032675">
    <property type="entry name" value="LRR_dom_sf"/>
</dbReference>
<organism evidence="13 14">
    <name type="scientific">Capsicum annuum</name>
    <name type="common">Capsicum pepper</name>
    <dbReference type="NCBI Taxonomy" id="4072"/>
    <lineage>
        <taxon>Eukaryota</taxon>
        <taxon>Viridiplantae</taxon>
        <taxon>Streptophyta</taxon>
        <taxon>Embryophyta</taxon>
        <taxon>Tracheophyta</taxon>
        <taxon>Spermatophyta</taxon>
        <taxon>Magnoliopsida</taxon>
        <taxon>eudicotyledons</taxon>
        <taxon>Gunneridae</taxon>
        <taxon>Pentapetalae</taxon>
        <taxon>asterids</taxon>
        <taxon>lamiids</taxon>
        <taxon>Solanales</taxon>
        <taxon>Solanaceae</taxon>
        <taxon>Solanoideae</taxon>
        <taxon>Capsiceae</taxon>
        <taxon>Capsicum</taxon>
    </lineage>
</organism>
<evidence type="ECO:0000256" key="3">
    <source>
        <dbReference type="ARBA" id="ARBA00022475"/>
    </source>
</evidence>
<feature type="signal peptide" evidence="11">
    <location>
        <begin position="1"/>
        <end position="21"/>
    </location>
</feature>
<evidence type="ECO:0000256" key="9">
    <source>
        <dbReference type="ARBA" id="ARBA00023136"/>
    </source>
</evidence>
<feature type="chain" id="PRO_5013646408" description="Leucine-rich repeat-containing N-terminal plant-type domain-containing protein" evidence="11">
    <location>
        <begin position="22"/>
        <end position="554"/>
    </location>
</feature>
<evidence type="ECO:0000256" key="11">
    <source>
        <dbReference type="SAM" id="SignalP"/>
    </source>
</evidence>
<dbReference type="PANTHER" id="PTHR48061">
    <property type="entry name" value="LEUCINE-RICH REPEAT RECEPTOR PROTEIN KINASE EMS1-LIKE-RELATED"/>
    <property type="match status" value="1"/>
</dbReference>
<dbReference type="InterPro" id="IPR001611">
    <property type="entry name" value="Leu-rich_rpt"/>
</dbReference>
<reference evidence="13 14" key="1">
    <citation type="journal article" date="2014" name="Nat. Genet.">
        <title>Genome sequence of the hot pepper provides insights into the evolution of pungency in Capsicum species.</title>
        <authorList>
            <person name="Kim S."/>
            <person name="Park M."/>
            <person name="Yeom S.I."/>
            <person name="Kim Y.M."/>
            <person name="Lee J.M."/>
            <person name="Lee H.A."/>
            <person name="Seo E."/>
            <person name="Choi J."/>
            <person name="Cheong K."/>
            <person name="Kim K.T."/>
            <person name="Jung K."/>
            <person name="Lee G.W."/>
            <person name="Oh S.K."/>
            <person name="Bae C."/>
            <person name="Kim S.B."/>
            <person name="Lee H.Y."/>
            <person name="Kim S.Y."/>
            <person name="Kim M.S."/>
            <person name="Kang B.C."/>
            <person name="Jo Y.D."/>
            <person name="Yang H.B."/>
            <person name="Jeong H.J."/>
            <person name="Kang W.H."/>
            <person name="Kwon J.K."/>
            <person name="Shin C."/>
            <person name="Lim J.Y."/>
            <person name="Park J.H."/>
            <person name="Huh J.H."/>
            <person name="Kim J.S."/>
            <person name="Kim B.D."/>
            <person name="Cohen O."/>
            <person name="Paran I."/>
            <person name="Suh M.C."/>
            <person name="Lee S.B."/>
            <person name="Kim Y.K."/>
            <person name="Shin Y."/>
            <person name="Noh S.J."/>
            <person name="Park J."/>
            <person name="Seo Y.S."/>
            <person name="Kwon S.Y."/>
            <person name="Kim H.A."/>
            <person name="Park J.M."/>
            <person name="Kim H.J."/>
            <person name="Choi S.B."/>
            <person name="Bosland P.W."/>
            <person name="Reeves G."/>
            <person name="Jo S.H."/>
            <person name="Lee B.W."/>
            <person name="Cho H.T."/>
            <person name="Choi H.S."/>
            <person name="Lee M.S."/>
            <person name="Yu Y."/>
            <person name="Do Choi Y."/>
            <person name="Park B.S."/>
            <person name="van Deynze A."/>
            <person name="Ashrafi H."/>
            <person name="Hill T."/>
            <person name="Kim W.T."/>
            <person name="Pai H.S."/>
            <person name="Ahn H.K."/>
            <person name="Yeam I."/>
            <person name="Giovannoni J.J."/>
            <person name="Rose J.K."/>
            <person name="Sorensen I."/>
            <person name="Lee S.J."/>
            <person name="Kim R.W."/>
            <person name="Choi I.Y."/>
            <person name="Choi B.S."/>
            <person name="Lim J.S."/>
            <person name="Lee Y.H."/>
            <person name="Choi D."/>
        </authorList>
    </citation>
    <scope>NUCLEOTIDE SEQUENCE [LARGE SCALE GENOMIC DNA]</scope>
    <source>
        <strain evidence="14">cv. CM334</strain>
    </source>
</reference>
<dbReference type="AlphaFoldDB" id="A0A2G2Y6I0"/>
<dbReference type="GO" id="GO:0005886">
    <property type="term" value="C:plasma membrane"/>
    <property type="evidence" value="ECO:0007669"/>
    <property type="project" value="UniProtKB-SubCell"/>
</dbReference>
<dbReference type="OMA" id="WREMTTI"/>
<evidence type="ECO:0000256" key="5">
    <source>
        <dbReference type="ARBA" id="ARBA00022692"/>
    </source>
</evidence>
<keyword evidence="5" id="KW-0812">Transmembrane</keyword>
<dbReference type="InterPro" id="IPR046956">
    <property type="entry name" value="RLP23-like"/>
</dbReference>
<evidence type="ECO:0000256" key="10">
    <source>
        <dbReference type="ARBA" id="ARBA00023180"/>
    </source>
</evidence>
<dbReference type="Gramene" id="PHT65344">
    <property type="protein sequence ID" value="PHT65344"/>
    <property type="gene ID" value="T459_29769"/>
</dbReference>
<feature type="domain" description="Leucine-rich repeat-containing N-terminal plant-type" evidence="12">
    <location>
        <begin position="30"/>
        <end position="75"/>
    </location>
</feature>
<dbReference type="SUPFAM" id="SSF52058">
    <property type="entry name" value="L domain-like"/>
    <property type="match status" value="2"/>
</dbReference>
<evidence type="ECO:0000313" key="13">
    <source>
        <dbReference type="EMBL" id="PHT65344.1"/>
    </source>
</evidence>
<reference evidence="13 14" key="2">
    <citation type="journal article" date="2017" name="Genome Biol.">
        <title>New reference genome sequences of hot pepper reveal the massive evolution of plant disease-resistance genes by retroduplication.</title>
        <authorList>
            <person name="Kim S."/>
            <person name="Park J."/>
            <person name="Yeom S.I."/>
            <person name="Kim Y.M."/>
            <person name="Seo E."/>
            <person name="Kim K.T."/>
            <person name="Kim M.S."/>
            <person name="Lee J.M."/>
            <person name="Cheong K."/>
            <person name="Shin H.S."/>
            <person name="Kim S.B."/>
            <person name="Han K."/>
            <person name="Lee J."/>
            <person name="Park M."/>
            <person name="Lee H.A."/>
            <person name="Lee H.Y."/>
            <person name="Lee Y."/>
            <person name="Oh S."/>
            <person name="Lee J.H."/>
            <person name="Choi E."/>
            <person name="Choi E."/>
            <person name="Lee S.E."/>
            <person name="Jeon J."/>
            <person name="Kim H."/>
            <person name="Choi G."/>
            <person name="Song H."/>
            <person name="Lee J."/>
            <person name="Lee S.C."/>
            <person name="Kwon J.K."/>
            <person name="Lee H.Y."/>
            <person name="Koo N."/>
            <person name="Hong Y."/>
            <person name="Kim R.W."/>
            <person name="Kang W.H."/>
            <person name="Huh J.H."/>
            <person name="Kang B.C."/>
            <person name="Yang T.J."/>
            <person name="Lee Y.H."/>
            <person name="Bennetzen J.L."/>
            <person name="Choi D."/>
        </authorList>
    </citation>
    <scope>NUCLEOTIDE SEQUENCE [LARGE SCALE GENOMIC DNA]</scope>
    <source>
        <strain evidence="14">cv. CM334</strain>
    </source>
</reference>
<dbReference type="SMART" id="SM00369">
    <property type="entry name" value="LRR_TYP"/>
    <property type="match status" value="7"/>
</dbReference>
<dbReference type="InterPro" id="IPR003591">
    <property type="entry name" value="Leu-rich_rpt_typical-subtyp"/>
</dbReference>
<keyword evidence="14" id="KW-1185">Reference proteome</keyword>
<comment type="caution">
    <text evidence="13">The sequence shown here is derived from an EMBL/GenBank/DDBJ whole genome shotgun (WGS) entry which is preliminary data.</text>
</comment>
<evidence type="ECO:0000256" key="1">
    <source>
        <dbReference type="ARBA" id="ARBA00004251"/>
    </source>
</evidence>
<dbReference type="EMBL" id="AYRZ02000012">
    <property type="protein sequence ID" value="PHT65344.1"/>
    <property type="molecule type" value="Genomic_DNA"/>
</dbReference>
<keyword evidence="6 11" id="KW-0732">Signal</keyword>
<keyword evidence="8" id="KW-1133">Transmembrane helix</keyword>
<dbReference type="Pfam" id="PF13855">
    <property type="entry name" value="LRR_8"/>
    <property type="match status" value="2"/>
</dbReference>
<dbReference type="Proteomes" id="UP000222542">
    <property type="component" value="Unassembled WGS sequence"/>
</dbReference>
<dbReference type="InterPro" id="IPR013210">
    <property type="entry name" value="LRR_N_plant-typ"/>
</dbReference>
<keyword evidence="4" id="KW-0433">Leucine-rich repeat</keyword>